<dbReference type="AlphaFoldDB" id="D6X4K4"/>
<organism evidence="1 2">
    <name type="scientific">Tribolium castaneum</name>
    <name type="common">Red flour beetle</name>
    <dbReference type="NCBI Taxonomy" id="7070"/>
    <lineage>
        <taxon>Eukaryota</taxon>
        <taxon>Metazoa</taxon>
        <taxon>Ecdysozoa</taxon>
        <taxon>Arthropoda</taxon>
        <taxon>Hexapoda</taxon>
        <taxon>Insecta</taxon>
        <taxon>Pterygota</taxon>
        <taxon>Neoptera</taxon>
        <taxon>Endopterygota</taxon>
        <taxon>Coleoptera</taxon>
        <taxon>Polyphaga</taxon>
        <taxon>Cucujiformia</taxon>
        <taxon>Tenebrionidae</taxon>
        <taxon>Tenebrionidae incertae sedis</taxon>
        <taxon>Tribolium</taxon>
    </lineage>
</organism>
<reference evidence="1 2" key="2">
    <citation type="journal article" date="2010" name="Nucleic Acids Res.">
        <title>BeetleBase in 2010: revisions to provide comprehensive genomic information for Tribolium castaneum.</title>
        <authorList>
            <person name="Kim H.S."/>
            <person name="Murphy T."/>
            <person name="Xia J."/>
            <person name="Caragea D."/>
            <person name="Park Y."/>
            <person name="Beeman R.W."/>
            <person name="Lorenzen M.D."/>
            <person name="Butcher S."/>
            <person name="Manak J.R."/>
            <person name="Brown S.J."/>
        </authorList>
    </citation>
    <scope>GENOME REANNOTATION</scope>
    <source>
        <strain evidence="1 2">Georgia GA2</strain>
    </source>
</reference>
<evidence type="ECO:0000313" key="2">
    <source>
        <dbReference type="Proteomes" id="UP000007266"/>
    </source>
</evidence>
<gene>
    <name evidence="1" type="primary">GLEAN_11425</name>
    <name evidence="1" type="ORF">TcasGA2_TC011425</name>
</gene>
<keyword evidence="2" id="KW-1185">Reference proteome</keyword>
<proteinExistence type="predicted"/>
<sequence>MIIAVSVGKFTTSSRPSYGQLASGCGERFISHIVKLRRLYGGGDLIIINTDKIHFMCRDNRNVAVNVLPERLYKRFKLGSRK</sequence>
<reference evidence="1 2" key="1">
    <citation type="journal article" date="2008" name="Nature">
        <title>The genome of the model beetle and pest Tribolium castaneum.</title>
        <authorList>
            <consortium name="Tribolium Genome Sequencing Consortium"/>
            <person name="Richards S."/>
            <person name="Gibbs R.A."/>
            <person name="Weinstock G.M."/>
            <person name="Brown S.J."/>
            <person name="Denell R."/>
            <person name="Beeman R.W."/>
            <person name="Gibbs R."/>
            <person name="Beeman R.W."/>
            <person name="Brown S.J."/>
            <person name="Bucher G."/>
            <person name="Friedrich M."/>
            <person name="Grimmelikhuijzen C.J."/>
            <person name="Klingler M."/>
            <person name="Lorenzen M."/>
            <person name="Richards S."/>
            <person name="Roth S."/>
            <person name="Schroder R."/>
            <person name="Tautz D."/>
            <person name="Zdobnov E.M."/>
            <person name="Muzny D."/>
            <person name="Gibbs R.A."/>
            <person name="Weinstock G.M."/>
            <person name="Attaway T."/>
            <person name="Bell S."/>
            <person name="Buhay C.J."/>
            <person name="Chandrabose M.N."/>
            <person name="Chavez D."/>
            <person name="Clerk-Blankenburg K.P."/>
            <person name="Cree A."/>
            <person name="Dao M."/>
            <person name="Davis C."/>
            <person name="Chacko J."/>
            <person name="Dinh H."/>
            <person name="Dugan-Rocha S."/>
            <person name="Fowler G."/>
            <person name="Garner T.T."/>
            <person name="Garnes J."/>
            <person name="Gnirke A."/>
            <person name="Hawes A."/>
            <person name="Hernandez J."/>
            <person name="Hines S."/>
            <person name="Holder M."/>
            <person name="Hume J."/>
            <person name="Jhangiani S.N."/>
            <person name="Joshi V."/>
            <person name="Khan Z.M."/>
            <person name="Jackson L."/>
            <person name="Kovar C."/>
            <person name="Kowis A."/>
            <person name="Lee S."/>
            <person name="Lewis L.R."/>
            <person name="Margolis J."/>
            <person name="Morgan M."/>
            <person name="Nazareth L.V."/>
            <person name="Nguyen N."/>
            <person name="Okwuonu G."/>
            <person name="Parker D."/>
            <person name="Richards S."/>
            <person name="Ruiz S.J."/>
            <person name="Santibanez J."/>
            <person name="Savard J."/>
            <person name="Scherer S.E."/>
            <person name="Schneider B."/>
            <person name="Sodergren E."/>
            <person name="Tautz D."/>
            <person name="Vattahil S."/>
            <person name="Villasana D."/>
            <person name="White C.S."/>
            <person name="Wright R."/>
            <person name="Park Y."/>
            <person name="Beeman R.W."/>
            <person name="Lord J."/>
            <person name="Oppert B."/>
            <person name="Lorenzen M."/>
            <person name="Brown S."/>
            <person name="Wang L."/>
            <person name="Savard J."/>
            <person name="Tautz D."/>
            <person name="Richards S."/>
            <person name="Weinstock G."/>
            <person name="Gibbs R.A."/>
            <person name="Liu Y."/>
            <person name="Worley K."/>
            <person name="Weinstock G."/>
            <person name="Elsik C.G."/>
            <person name="Reese J.T."/>
            <person name="Elhaik E."/>
            <person name="Landan G."/>
            <person name="Graur D."/>
            <person name="Arensburger P."/>
            <person name="Atkinson P."/>
            <person name="Beeman R.W."/>
            <person name="Beidler J."/>
            <person name="Brown S.J."/>
            <person name="Demuth J.P."/>
            <person name="Drury D.W."/>
            <person name="Du Y.Z."/>
            <person name="Fujiwara H."/>
            <person name="Lorenzen M."/>
            <person name="Maselli V."/>
            <person name="Osanai M."/>
            <person name="Park Y."/>
            <person name="Robertson H.M."/>
            <person name="Tu Z."/>
            <person name="Wang J.J."/>
            <person name="Wang S."/>
            <person name="Richards S."/>
            <person name="Song H."/>
            <person name="Zhang L."/>
            <person name="Sodergren E."/>
            <person name="Werner D."/>
            <person name="Stanke M."/>
            <person name="Morgenstern B."/>
            <person name="Solovyev V."/>
            <person name="Kosarev P."/>
            <person name="Brown G."/>
            <person name="Chen H.C."/>
            <person name="Ermolaeva O."/>
            <person name="Hlavina W."/>
            <person name="Kapustin Y."/>
            <person name="Kiryutin B."/>
            <person name="Kitts P."/>
            <person name="Maglott D."/>
            <person name="Pruitt K."/>
            <person name="Sapojnikov V."/>
            <person name="Souvorov A."/>
            <person name="Mackey A.J."/>
            <person name="Waterhouse R.M."/>
            <person name="Wyder S."/>
            <person name="Zdobnov E.M."/>
            <person name="Zdobnov E.M."/>
            <person name="Wyder S."/>
            <person name="Kriventseva E.V."/>
            <person name="Kadowaki T."/>
            <person name="Bork P."/>
            <person name="Aranda M."/>
            <person name="Bao R."/>
            <person name="Beermann A."/>
            <person name="Berns N."/>
            <person name="Bolognesi R."/>
            <person name="Bonneton F."/>
            <person name="Bopp D."/>
            <person name="Brown S.J."/>
            <person name="Bucher G."/>
            <person name="Butts T."/>
            <person name="Chaumot A."/>
            <person name="Denell R.E."/>
            <person name="Ferrier D.E."/>
            <person name="Friedrich M."/>
            <person name="Gordon C.M."/>
            <person name="Jindra M."/>
            <person name="Klingler M."/>
            <person name="Lan Q."/>
            <person name="Lattorff H.M."/>
            <person name="Laudet V."/>
            <person name="von Levetsow C."/>
            <person name="Liu Z."/>
            <person name="Lutz R."/>
            <person name="Lynch J.A."/>
            <person name="da Fonseca R.N."/>
            <person name="Posnien N."/>
            <person name="Reuter R."/>
            <person name="Roth S."/>
            <person name="Savard J."/>
            <person name="Schinko J.B."/>
            <person name="Schmitt C."/>
            <person name="Schoppmeier M."/>
            <person name="Schroder R."/>
            <person name="Shippy T.D."/>
            <person name="Simonnet F."/>
            <person name="Marques-Souza H."/>
            <person name="Tautz D."/>
            <person name="Tomoyasu Y."/>
            <person name="Trauner J."/>
            <person name="Van der Zee M."/>
            <person name="Vervoort M."/>
            <person name="Wittkopp N."/>
            <person name="Wimmer E.A."/>
            <person name="Yang X."/>
            <person name="Jones A.K."/>
            <person name="Sattelle D.B."/>
            <person name="Ebert P.R."/>
            <person name="Nelson D."/>
            <person name="Scott J.G."/>
            <person name="Beeman R.W."/>
            <person name="Muthukrishnan S."/>
            <person name="Kramer K.J."/>
            <person name="Arakane Y."/>
            <person name="Beeman R.W."/>
            <person name="Zhu Q."/>
            <person name="Hogenkamp D."/>
            <person name="Dixit R."/>
            <person name="Oppert B."/>
            <person name="Jiang H."/>
            <person name="Zou Z."/>
            <person name="Marshall J."/>
            <person name="Elpidina E."/>
            <person name="Vinokurov K."/>
            <person name="Oppert C."/>
            <person name="Zou Z."/>
            <person name="Evans J."/>
            <person name="Lu Z."/>
            <person name="Zhao P."/>
            <person name="Sumathipala N."/>
            <person name="Altincicek B."/>
            <person name="Vilcinskas A."/>
            <person name="Williams M."/>
            <person name="Hultmark D."/>
            <person name="Hetru C."/>
            <person name="Jiang H."/>
            <person name="Grimmelikhuijzen C.J."/>
            <person name="Hauser F."/>
            <person name="Cazzamali G."/>
            <person name="Williamson M."/>
            <person name="Park Y."/>
            <person name="Li B."/>
            <person name="Tanaka Y."/>
            <person name="Predel R."/>
            <person name="Neupert S."/>
            <person name="Schachtner J."/>
            <person name="Verleyen P."/>
            <person name="Raible F."/>
            <person name="Bork P."/>
            <person name="Friedrich M."/>
            <person name="Walden K.K."/>
            <person name="Robertson H.M."/>
            <person name="Angeli S."/>
            <person name="Foret S."/>
            <person name="Bucher G."/>
            <person name="Schuetz S."/>
            <person name="Maleszka R."/>
            <person name="Wimmer E.A."/>
            <person name="Beeman R.W."/>
            <person name="Lorenzen M."/>
            <person name="Tomoyasu Y."/>
            <person name="Miller S.C."/>
            <person name="Grossmann D."/>
            <person name="Bucher G."/>
        </authorList>
    </citation>
    <scope>NUCLEOTIDE SEQUENCE [LARGE SCALE GENOMIC DNA]</scope>
    <source>
        <strain evidence="1 2">Georgia GA2</strain>
    </source>
</reference>
<protein>
    <submittedName>
        <fullName evidence="1">Uncharacterized protein</fullName>
    </submittedName>
</protein>
<dbReference type="HOGENOM" id="CLU_2561253_0_0_1"/>
<dbReference type="Proteomes" id="UP000007266">
    <property type="component" value="Linkage group 10"/>
</dbReference>
<evidence type="ECO:0000313" key="1">
    <source>
        <dbReference type="EMBL" id="EEZ97566.1"/>
    </source>
</evidence>
<dbReference type="EMBL" id="KQ971380">
    <property type="protein sequence ID" value="EEZ97566.1"/>
    <property type="molecule type" value="Genomic_DNA"/>
</dbReference>
<accession>D6X4K4</accession>
<name>D6X4K4_TRICA</name>